<keyword evidence="2 7" id="KW-0813">Transport</keyword>
<keyword evidence="5 7" id="KW-1133">Transmembrane helix</keyword>
<comment type="similarity">
    <text evidence="7">Belongs to the binding-protein-dependent transport system permease family.</text>
</comment>
<dbReference type="PANTHER" id="PTHR32243">
    <property type="entry name" value="MALTOSE TRANSPORT SYSTEM PERMEASE-RELATED"/>
    <property type="match status" value="1"/>
</dbReference>
<organism evidence="9 10">
    <name type="scientific">candidate division KSB3 bacterium</name>
    <dbReference type="NCBI Taxonomy" id="2044937"/>
    <lineage>
        <taxon>Bacteria</taxon>
        <taxon>candidate division KSB3</taxon>
    </lineage>
</organism>
<keyword evidence="3" id="KW-1003">Cell membrane</keyword>
<dbReference type="Proteomes" id="UP000649604">
    <property type="component" value="Unassembled WGS sequence"/>
</dbReference>
<dbReference type="CDD" id="cd06261">
    <property type="entry name" value="TM_PBP2"/>
    <property type="match status" value="1"/>
</dbReference>
<evidence type="ECO:0000313" key="9">
    <source>
        <dbReference type="EMBL" id="MBD3325985.1"/>
    </source>
</evidence>
<feature type="transmembrane region" description="Helical" evidence="7">
    <location>
        <begin position="84"/>
        <end position="104"/>
    </location>
</feature>
<evidence type="ECO:0000313" key="10">
    <source>
        <dbReference type="Proteomes" id="UP000649604"/>
    </source>
</evidence>
<evidence type="ECO:0000256" key="4">
    <source>
        <dbReference type="ARBA" id="ARBA00022692"/>
    </source>
</evidence>
<evidence type="ECO:0000256" key="5">
    <source>
        <dbReference type="ARBA" id="ARBA00022989"/>
    </source>
</evidence>
<comment type="caution">
    <text evidence="9">The sequence shown here is derived from an EMBL/GenBank/DDBJ whole genome shotgun (WGS) entry which is preliminary data.</text>
</comment>
<feature type="domain" description="ABC transmembrane type-1" evidence="8">
    <location>
        <begin position="80"/>
        <end position="270"/>
    </location>
</feature>
<dbReference type="PANTHER" id="PTHR32243:SF52">
    <property type="entry name" value="ABC TRANSPORTER PERMEASE PROTEIN"/>
    <property type="match status" value="1"/>
</dbReference>
<dbReference type="InterPro" id="IPR035906">
    <property type="entry name" value="MetI-like_sf"/>
</dbReference>
<evidence type="ECO:0000256" key="1">
    <source>
        <dbReference type="ARBA" id="ARBA00004651"/>
    </source>
</evidence>
<gene>
    <name evidence="9" type="ORF">GF339_15480</name>
</gene>
<dbReference type="AlphaFoldDB" id="A0A9D5JXM3"/>
<feature type="transmembrane region" description="Helical" evidence="7">
    <location>
        <begin position="192"/>
        <end position="217"/>
    </location>
</feature>
<sequence>MVGKHQTSKTIIFTLLITAILLFTIFPLLWLLLSSFKTRVDLFAIPPKFFFDPTLGAYERLFVTTFKSGETSQTNFVLCMVNSFIEAGLGTILAVVLGTMAGYANSRFEYKGKKDFMFFVLSTRMLPPVAIIVPLYMLYARIGLADTRLGMILLYTMMGLGLSTWIMKGFFDGIPTAVEEAAFVNGYTRFQVFIKVLVPMVKGGIAATAGFCFIFAWNEFTFASIITTRYAITLPPRIAAALGPEGLDWGMVAAAGYILIVPVLILFILIRKYILMGMTFGVLGRGKK</sequence>
<evidence type="ECO:0000256" key="3">
    <source>
        <dbReference type="ARBA" id="ARBA00022475"/>
    </source>
</evidence>
<feature type="transmembrane region" description="Helical" evidence="7">
    <location>
        <begin position="151"/>
        <end position="171"/>
    </location>
</feature>
<reference evidence="9" key="1">
    <citation type="submission" date="2019-11" db="EMBL/GenBank/DDBJ databases">
        <title>Microbial mats filling the niche in hypersaline microbial mats.</title>
        <authorList>
            <person name="Wong H.L."/>
            <person name="Macleod F.I."/>
            <person name="White R.A. III"/>
            <person name="Burns B.P."/>
        </authorList>
    </citation>
    <scope>NUCLEOTIDE SEQUENCE</scope>
    <source>
        <strain evidence="9">Rbin_158</strain>
    </source>
</reference>
<feature type="transmembrane region" description="Helical" evidence="7">
    <location>
        <begin position="249"/>
        <end position="270"/>
    </location>
</feature>
<keyword evidence="4 7" id="KW-0812">Transmembrane</keyword>
<dbReference type="EMBL" id="WJJP01000506">
    <property type="protein sequence ID" value="MBD3325985.1"/>
    <property type="molecule type" value="Genomic_DNA"/>
</dbReference>
<dbReference type="Pfam" id="PF00528">
    <property type="entry name" value="BPD_transp_1"/>
    <property type="match status" value="1"/>
</dbReference>
<evidence type="ECO:0000256" key="2">
    <source>
        <dbReference type="ARBA" id="ARBA00022448"/>
    </source>
</evidence>
<dbReference type="InterPro" id="IPR050901">
    <property type="entry name" value="BP-dep_ABC_trans_perm"/>
</dbReference>
<dbReference type="InterPro" id="IPR000515">
    <property type="entry name" value="MetI-like"/>
</dbReference>
<proteinExistence type="inferred from homology"/>
<comment type="subcellular location">
    <subcellularLocation>
        <location evidence="1 7">Cell membrane</location>
        <topology evidence="1 7">Multi-pass membrane protein</topology>
    </subcellularLocation>
</comment>
<accession>A0A9D5JXM3</accession>
<evidence type="ECO:0000259" key="8">
    <source>
        <dbReference type="PROSITE" id="PS50928"/>
    </source>
</evidence>
<dbReference type="Gene3D" id="1.10.3720.10">
    <property type="entry name" value="MetI-like"/>
    <property type="match status" value="1"/>
</dbReference>
<feature type="transmembrane region" description="Helical" evidence="7">
    <location>
        <begin position="116"/>
        <end position="139"/>
    </location>
</feature>
<evidence type="ECO:0000256" key="6">
    <source>
        <dbReference type="ARBA" id="ARBA00023136"/>
    </source>
</evidence>
<name>A0A9D5JXM3_9BACT</name>
<keyword evidence="6 7" id="KW-0472">Membrane</keyword>
<dbReference type="GO" id="GO:0055085">
    <property type="term" value="P:transmembrane transport"/>
    <property type="evidence" value="ECO:0007669"/>
    <property type="project" value="InterPro"/>
</dbReference>
<protein>
    <submittedName>
        <fullName evidence="9">ABC transporter permease subunit</fullName>
    </submittedName>
</protein>
<evidence type="ECO:0000256" key="7">
    <source>
        <dbReference type="RuleBase" id="RU363032"/>
    </source>
</evidence>
<dbReference type="PROSITE" id="PS50928">
    <property type="entry name" value="ABC_TM1"/>
    <property type="match status" value="1"/>
</dbReference>
<dbReference type="GO" id="GO:0005886">
    <property type="term" value="C:plasma membrane"/>
    <property type="evidence" value="ECO:0007669"/>
    <property type="project" value="UniProtKB-SubCell"/>
</dbReference>
<dbReference type="SUPFAM" id="SSF161098">
    <property type="entry name" value="MetI-like"/>
    <property type="match status" value="1"/>
</dbReference>
<feature type="transmembrane region" description="Helical" evidence="7">
    <location>
        <begin position="12"/>
        <end position="33"/>
    </location>
</feature>